<evidence type="ECO:0000259" key="7">
    <source>
        <dbReference type="PROSITE" id="PS51918"/>
    </source>
</evidence>
<dbReference type="PANTHER" id="PTHR43273">
    <property type="entry name" value="ANAEROBIC SULFATASE-MATURATING ENZYME HOMOLOG ASLB-RELATED"/>
    <property type="match status" value="1"/>
</dbReference>
<dbReference type="PROSITE" id="PS51918">
    <property type="entry name" value="RADICAL_SAM"/>
    <property type="match status" value="1"/>
</dbReference>
<feature type="compositionally biased region" description="Polar residues" evidence="6">
    <location>
        <begin position="1"/>
        <end position="13"/>
    </location>
</feature>
<gene>
    <name evidence="8" type="ORF">HBF32_13725</name>
</gene>
<accession>A0A7X5QW52</accession>
<dbReference type="PANTHER" id="PTHR43273:SF8">
    <property type="entry name" value="RADICAL SAM DOMAIN PROTEIN"/>
    <property type="match status" value="1"/>
</dbReference>
<dbReference type="GO" id="GO:0046872">
    <property type="term" value="F:metal ion binding"/>
    <property type="evidence" value="ECO:0007669"/>
    <property type="project" value="UniProtKB-KW"/>
</dbReference>
<reference evidence="8 9" key="1">
    <citation type="journal article" date="2006" name="Int. J. Syst. Evol. Microbiol.">
        <title>Dyella yeojuensis sp. nov., isolated from greenhouse soil in Korea.</title>
        <authorList>
            <person name="Kim B.Y."/>
            <person name="Weon H.Y."/>
            <person name="Lee K.H."/>
            <person name="Seok S.J."/>
            <person name="Kwon S.W."/>
            <person name="Go S.J."/>
            <person name="Stackebrandt E."/>
        </authorList>
    </citation>
    <scope>NUCLEOTIDE SEQUENCE [LARGE SCALE GENOMIC DNA]</scope>
    <source>
        <strain evidence="8 9">DSM 17673</strain>
    </source>
</reference>
<dbReference type="GO" id="GO:0016491">
    <property type="term" value="F:oxidoreductase activity"/>
    <property type="evidence" value="ECO:0007669"/>
    <property type="project" value="InterPro"/>
</dbReference>
<comment type="cofactor">
    <cofactor evidence="1">
        <name>[4Fe-4S] cluster</name>
        <dbReference type="ChEBI" id="CHEBI:49883"/>
    </cofactor>
</comment>
<evidence type="ECO:0000256" key="6">
    <source>
        <dbReference type="SAM" id="MobiDB-lite"/>
    </source>
</evidence>
<dbReference type="InterPro" id="IPR058240">
    <property type="entry name" value="rSAM_sf"/>
</dbReference>
<keyword evidence="4" id="KW-0408">Iron</keyword>
<keyword evidence="3" id="KW-0479">Metal-binding</keyword>
<sequence>MNQTEMSTESGNTPAARYERSMRAGRGNSLQIILKVAERCNIACTYCYFFFGGDDSHKFNPAFIGDDTVDDLAAFVEEAIERYRLDLVRIIIHGGEPLMLKRPRMERLLGAIAAASKATQLQFTIQTNAMLVDEAWIELFERFNVYVGVSIDGPREANDTYRLDKRSRGTYDRTIAGLELLRKAHADGRIARPGALCVVNPELVDAQVLYGHLVRDLEFHNVDFLLPDDNHDSMPEPRRAAFRSFMLELFECYRAEKDGRVTIRFFNKLLYALTMKPFFASELQRYFARKDIVFTVSSAGDIAPDDILRMTDPQLMKLGLNIRDATLADVLRNERLDELADVTYRLPTACGGCEWSSVCRGGDIYHRYRRGTGFDNPSIYCDTLKALFERMAETAVDSGMPVEAIDARLKTPLPVVA</sequence>
<organism evidence="8 9">
    <name type="scientific">Luteibacter yeojuensis</name>
    <dbReference type="NCBI Taxonomy" id="345309"/>
    <lineage>
        <taxon>Bacteria</taxon>
        <taxon>Pseudomonadati</taxon>
        <taxon>Pseudomonadota</taxon>
        <taxon>Gammaproteobacteria</taxon>
        <taxon>Lysobacterales</taxon>
        <taxon>Rhodanobacteraceae</taxon>
        <taxon>Luteibacter</taxon>
    </lineage>
</organism>
<evidence type="ECO:0000256" key="1">
    <source>
        <dbReference type="ARBA" id="ARBA00001966"/>
    </source>
</evidence>
<dbReference type="SFLD" id="SFLDG01386">
    <property type="entry name" value="main_SPASM_domain-containing"/>
    <property type="match status" value="1"/>
</dbReference>
<dbReference type="EMBL" id="JAAQTL010000001">
    <property type="protein sequence ID" value="NID16525.1"/>
    <property type="molecule type" value="Genomic_DNA"/>
</dbReference>
<dbReference type="SFLD" id="SFLDG01067">
    <property type="entry name" value="SPASM/twitch_domain_containing"/>
    <property type="match status" value="1"/>
</dbReference>
<dbReference type="Proteomes" id="UP000518878">
    <property type="component" value="Unassembled WGS sequence"/>
</dbReference>
<evidence type="ECO:0000313" key="9">
    <source>
        <dbReference type="Proteomes" id="UP000518878"/>
    </source>
</evidence>
<keyword evidence="2" id="KW-0949">S-adenosyl-L-methionine</keyword>
<keyword evidence="5" id="KW-0411">Iron-sulfur</keyword>
<proteinExistence type="predicted"/>
<feature type="domain" description="Radical SAM core" evidence="7">
    <location>
        <begin position="26"/>
        <end position="260"/>
    </location>
</feature>
<dbReference type="RefSeq" id="WP_166700157.1">
    <property type="nucleotide sequence ID" value="NZ_JAAQTL010000001.1"/>
</dbReference>
<dbReference type="SFLD" id="SFLDS00029">
    <property type="entry name" value="Radical_SAM"/>
    <property type="match status" value="1"/>
</dbReference>
<dbReference type="CDD" id="cd01335">
    <property type="entry name" value="Radical_SAM"/>
    <property type="match status" value="1"/>
</dbReference>
<feature type="region of interest" description="Disordered" evidence="6">
    <location>
        <begin position="1"/>
        <end position="20"/>
    </location>
</feature>
<dbReference type="Gene3D" id="3.20.20.70">
    <property type="entry name" value="Aldolase class I"/>
    <property type="match status" value="1"/>
</dbReference>
<protein>
    <submittedName>
        <fullName evidence="8">Radical SAM protein</fullName>
    </submittedName>
</protein>
<comment type="caution">
    <text evidence="8">The sequence shown here is derived from an EMBL/GenBank/DDBJ whole genome shotgun (WGS) entry which is preliminary data.</text>
</comment>
<evidence type="ECO:0000256" key="3">
    <source>
        <dbReference type="ARBA" id="ARBA00022723"/>
    </source>
</evidence>
<dbReference type="InterPro" id="IPR007197">
    <property type="entry name" value="rSAM"/>
</dbReference>
<dbReference type="Pfam" id="PF04055">
    <property type="entry name" value="Radical_SAM"/>
    <property type="match status" value="1"/>
</dbReference>
<dbReference type="InterPro" id="IPR023867">
    <property type="entry name" value="Sulphatase_maturase_rSAM"/>
</dbReference>
<evidence type="ECO:0000313" key="8">
    <source>
        <dbReference type="EMBL" id="NID16525.1"/>
    </source>
</evidence>
<dbReference type="AlphaFoldDB" id="A0A7X5QW52"/>
<dbReference type="GO" id="GO:0051536">
    <property type="term" value="F:iron-sulfur cluster binding"/>
    <property type="evidence" value="ECO:0007669"/>
    <property type="project" value="UniProtKB-KW"/>
</dbReference>
<dbReference type="InterPro" id="IPR013785">
    <property type="entry name" value="Aldolase_TIM"/>
</dbReference>
<keyword evidence="9" id="KW-1185">Reference proteome</keyword>
<evidence type="ECO:0000256" key="5">
    <source>
        <dbReference type="ARBA" id="ARBA00023014"/>
    </source>
</evidence>
<evidence type="ECO:0000256" key="2">
    <source>
        <dbReference type="ARBA" id="ARBA00022691"/>
    </source>
</evidence>
<dbReference type="SFLD" id="SFLDG01072">
    <property type="entry name" value="dehydrogenase_like"/>
    <property type="match status" value="1"/>
</dbReference>
<evidence type="ECO:0000256" key="4">
    <source>
        <dbReference type="ARBA" id="ARBA00023004"/>
    </source>
</evidence>
<dbReference type="SUPFAM" id="SSF102114">
    <property type="entry name" value="Radical SAM enzymes"/>
    <property type="match status" value="1"/>
</dbReference>
<name>A0A7X5QW52_9GAMM</name>